<dbReference type="Proteomes" id="UP000681340">
    <property type="component" value="Unassembled WGS sequence"/>
</dbReference>
<feature type="chain" id="PRO_5038713094" description="Aspartate carbamoyltransferase" evidence="1">
    <location>
        <begin position="22"/>
        <end position="170"/>
    </location>
</feature>
<keyword evidence="3" id="KW-1185">Reference proteome</keyword>
<accession>A0A919VKV4</accession>
<evidence type="ECO:0000313" key="2">
    <source>
        <dbReference type="EMBL" id="GIM67120.1"/>
    </source>
</evidence>
<feature type="signal peptide" evidence="1">
    <location>
        <begin position="1"/>
        <end position="21"/>
    </location>
</feature>
<keyword evidence="1" id="KW-0732">Signal</keyword>
<name>A0A919VKV4_9ACTN</name>
<proteinExistence type="predicted"/>
<evidence type="ECO:0000256" key="1">
    <source>
        <dbReference type="SAM" id="SignalP"/>
    </source>
</evidence>
<comment type="caution">
    <text evidence="2">The sequence shown here is derived from an EMBL/GenBank/DDBJ whole genome shotgun (WGS) entry which is preliminary data.</text>
</comment>
<evidence type="ECO:0008006" key="4">
    <source>
        <dbReference type="Google" id="ProtNLM"/>
    </source>
</evidence>
<dbReference type="AlphaFoldDB" id="A0A919VKV4"/>
<organism evidence="2 3">
    <name type="scientific">Actinoplanes auranticolor</name>
    <dbReference type="NCBI Taxonomy" id="47988"/>
    <lineage>
        <taxon>Bacteria</taxon>
        <taxon>Bacillati</taxon>
        <taxon>Actinomycetota</taxon>
        <taxon>Actinomycetes</taxon>
        <taxon>Micromonosporales</taxon>
        <taxon>Micromonosporaceae</taxon>
        <taxon>Actinoplanes</taxon>
    </lineage>
</organism>
<gene>
    <name evidence="2" type="ORF">Aau02nite_25980</name>
</gene>
<dbReference type="EMBL" id="BOQL01000021">
    <property type="protein sequence ID" value="GIM67120.1"/>
    <property type="molecule type" value="Genomic_DNA"/>
</dbReference>
<sequence>MSRSDRAGRTAVVLIAVAALAAGCTAGQPTPPSADTSRQAEVAERGASVMPFDLDRTTHSFTKNDTGGVQTVVADDPADTGQITLIRRHLGREAELFARGDFTDPARIHGDDMPGLATLRAAAGRIAATYADTADGATITYTTADATHVAALHAWFDAQVGDHGAHATPG</sequence>
<dbReference type="RefSeq" id="WP_212988610.1">
    <property type="nucleotide sequence ID" value="NZ_BAABEA010000019.1"/>
</dbReference>
<protein>
    <recommendedName>
        <fullName evidence="4">Aspartate carbamoyltransferase</fullName>
    </recommendedName>
</protein>
<reference evidence="2" key="1">
    <citation type="submission" date="2021-03" db="EMBL/GenBank/DDBJ databases">
        <title>Whole genome shotgun sequence of Actinoplanes auranticolor NBRC 12245.</title>
        <authorList>
            <person name="Komaki H."/>
            <person name="Tamura T."/>
        </authorList>
    </citation>
    <scope>NUCLEOTIDE SEQUENCE</scope>
    <source>
        <strain evidence="2">NBRC 12245</strain>
    </source>
</reference>
<evidence type="ECO:0000313" key="3">
    <source>
        <dbReference type="Proteomes" id="UP000681340"/>
    </source>
</evidence>
<dbReference type="PROSITE" id="PS51257">
    <property type="entry name" value="PROKAR_LIPOPROTEIN"/>
    <property type="match status" value="1"/>
</dbReference>